<proteinExistence type="inferred from homology"/>
<dbReference type="GO" id="GO:0003735">
    <property type="term" value="F:structural constituent of ribosome"/>
    <property type="evidence" value="ECO:0007669"/>
    <property type="project" value="InterPro"/>
</dbReference>
<dbReference type="GO" id="GO:1990904">
    <property type="term" value="C:ribonucleoprotein complex"/>
    <property type="evidence" value="ECO:0007669"/>
    <property type="project" value="UniProtKB-KW"/>
</dbReference>
<dbReference type="InterPro" id="IPR026569">
    <property type="entry name" value="Ribosomal_bL28"/>
</dbReference>
<dbReference type="GO" id="GO:0005840">
    <property type="term" value="C:ribosome"/>
    <property type="evidence" value="ECO:0007669"/>
    <property type="project" value="UniProtKB-KW"/>
</dbReference>
<dbReference type="SUPFAM" id="SSF143800">
    <property type="entry name" value="L28p-like"/>
    <property type="match status" value="1"/>
</dbReference>
<evidence type="ECO:0000313" key="7">
    <source>
        <dbReference type="Proteomes" id="UP000230052"/>
    </source>
</evidence>
<dbReference type="PANTHER" id="PTHR39080">
    <property type="entry name" value="50S RIBOSOMAL PROTEIN L28"/>
    <property type="match status" value="1"/>
</dbReference>
<dbReference type="AlphaFoldDB" id="A0A2J0KZW5"/>
<dbReference type="EMBL" id="PEWV01000025">
    <property type="protein sequence ID" value="PIU41960.1"/>
    <property type="molecule type" value="Genomic_DNA"/>
</dbReference>
<dbReference type="InterPro" id="IPR001383">
    <property type="entry name" value="Ribosomal_bL28_bact-type"/>
</dbReference>
<evidence type="ECO:0000256" key="2">
    <source>
        <dbReference type="ARBA" id="ARBA00022980"/>
    </source>
</evidence>
<dbReference type="Proteomes" id="UP000230052">
    <property type="component" value="Unassembled WGS sequence"/>
</dbReference>
<gene>
    <name evidence="5 6" type="primary">rpmB</name>
    <name evidence="6" type="ORF">COS99_02500</name>
</gene>
<evidence type="ECO:0000256" key="3">
    <source>
        <dbReference type="ARBA" id="ARBA00023274"/>
    </source>
</evidence>
<name>A0A2J0KZW5_9BACT</name>
<reference evidence="6 7" key="1">
    <citation type="submission" date="2017-09" db="EMBL/GenBank/DDBJ databases">
        <title>Depth-based differentiation of microbial function through sediment-hosted aquifers and enrichment of novel symbionts in the deep terrestrial subsurface.</title>
        <authorList>
            <person name="Probst A.J."/>
            <person name="Ladd B."/>
            <person name="Jarett J.K."/>
            <person name="Geller-Mcgrath D.E."/>
            <person name="Sieber C.M."/>
            <person name="Emerson J.B."/>
            <person name="Anantharaman K."/>
            <person name="Thomas B.C."/>
            <person name="Malmstrom R."/>
            <person name="Stieglmeier M."/>
            <person name="Klingl A."/>
            <person name="Woyke T."/>
            <person name="Ryan C.M."/>
            <person name="Banfield J.F."/>
        </authorList>
    </citation>
    <scope>NUCLEOTIDE SEQUENCE [LARGE SCALE GENOMIC DNA]</scope>
    <source>
        <strain evidence="6">CG07_land_8_20_14_0_80_42_15</strain>
    </source>
</reference>
<dbReference type="PANTHER" id="PTHR39080:SF1">
    <property type="entry name" value="LARGE RIBOSOMAL SUBUNIT PROTEIN BL28A"/>
    <property type="match status" value="1"/>
</dbReference>
<evidence type="ECO:0000256" key="5">
    <source>
        <dbReference type="HAMAP-Rule" id="MF_00373"/>
    </source>
</evidence>
<dbReference type="Gene3D" id="2.30.170.40">
    <property type="entry name" value="Ribosomal protein L28/L24"/>
    <property type="match status" value="1"/>
</dbReference>
<dbReference type="Gene3D" id="2.20.150.30">
    <property type="match status" value="1"/>
</dbReference>
<comment type="similarity">
    <text evidence="1 5">Belongs to the bacterial ribosomal protein bL28 family.</text>
</comment>
<dbReference type="InterPro" id="IPR050096">
    <property type="entry name" value="Bacterial_rp_bL28"/>
</dbReference>
<evidence type="ECO:0000313" key="6">
    <source>
        <dbReference type="EMBL" id="PIU41960.1"/>
    </source>
</evidence>
<accession>A0A2J0KZW5</accession>
<dbReference type="InterPro" id="IPR034704">
    <property type="entry name" value="Ribosomal_bL28/bL31-like_sf"/>
</dbReference>
<keyword evidence="2 5" id="KW-0689">Ribosomal protein</keyword>
<dbReference type="Pfam" id="PF00830">
    <property type="entry name" value="Ribosomal_L28"/>
    <property type="match status" value="1"/>
</dbReference>
<dbReference type="HAMAP" id="MF_00373">
    <property type="entry name" value="Ribosomal_bL28"/>
    <property type="match status" value="1"/>
</dbReference>
<evidence type="ECO:0000256" key="4">
    <source>
        <dbReference type="ARBA" id="ARBA00035174"/>
    </source>
</evidence>
<comment type="caution">
    <text evidence="6">The sequence shown here is derived from an EMBL/GenBank/DDBJ whole genome shotgun (WGS) entry which is preliminary data.</text>
</comment>
<dbReference type="InterPro" id="IPR037147">
    <property type="entry name" value="Ribosomal_bL28_sf"/>
</dbReference>
<evidence type="ECO:0000256" key="1">
    <source>
        <dbReference type="ARBA" id="ARBA00008760"/>
    </source>
</evidence>
<keyword evidence="3 5" id="KW-0687">Ribonucleoprotein</keyword>
<dbReference type="GO" id="GO:0006412">
    <property type="term" value="P:translation"/>
    <property type="evidence" value="ECO:0007669"/>
    <property type="project" value="UniProtKB-UniRule"/>
</dbReference>
<dbReference type="NCBIfam" id="TIGR00009">
    <property type="entry name" value="L28"/>
    <property type="match status" value="1"/>
</dbReference>
<protein>
    <recommendedName>
        <fullName evidence="4 5">Large ribosomal subunit protein bL28</fullName>
    </recommendedName>
</protein>
<sequence>MSRVCEICGKGPAAGRSIKRRGMARRKGGAGRKITGITPRRCLPNLKIVKAIINGARKRIKVCTKCLKAGKVKKAV</sequence>
<organism evidence="6 7">
    <name type="scientific">Candidatus Aquitaenariimonas noxiae</name>
    <dbReference type="NCBI Taxonomy" id="1974741"/>
    <lineage>
        <taxon>Bacteria</taxon>
        <taxon>Pseudomonadati</taxon>
        <taxon>Candidatus Omnitrophota</taxon>
        <taxon>Candidatus Aquitaenariimonas</taxon>
    </lineage>
</organism>